<dbReference type="Proteomes" id="UP001159363">
    <property type="component" value="Chromosome X"/>
</dbReference>
<gene>
    <name evidence="1" type="ORF">PR048_012173</name>
</gene>
<dbReference type="EMBL" id="JARBHB010000004">
    <property type="protein sequence ID" value="KAJ8885967.1"/>
    <property type="molecule type" value="Genomic_DNA"/>
</dbReference>
<comment type="caution">
    <text evidence="1">The sequence shown here is derived from an EMBL/GenBank/DDBJ whole genome shotgun (WGS) entry which is preliminary data.</text>
</comment>
<proteinExistence type="predicted"/>
<organism evidence="1 2">
    <name type="scientific">Dryococelus australis</name>
    <dbReference type="NCBI Taxonomy" id="614101"/>
    <lineage>
        <taxon>Eukaryota</taxon>
        <taxon>Metazoa</taxon>
        <taxon>Ecdysozoa</taxon>
        <taxon>Arthropoda</taxon>
        <taxon>Hexapoda</taxon>
        <taxon>Insecta</taxon>
        <taxon>Pterygota</taxon>
        <taxon>Neoptera</taxon>
        <taxon>Polyneoptera</taxon>
        <taxon>Phasmatodea</taxon>
        <taxon>Verophasmatodea</taxon>
        <taxon>Anareolatae</taxon>
        <taxon>Phasmatidae</taxon>
        <taxon>Eurycanthinae</taxon>
        <taxon>Dryococelus</taxon>
    </lineage>
</organism>
<evidence type="ECO:0000313" key="1">
    <source>
        <dbReference type="EMBL" id="KAJ8885967.1"/>
    </source>
</evidence>
<sequence length="85" mass="9500">MQNSLLVIQKTVFSDEPASRGVSEVKRKVFNVSTEHGVHYSNKKNDKVVTKTYINNFDTKPTDHPFIPSTKAYPGGSVVTNAKKF</sequence>
<protein>
    <submittedName>
        <fullName evidence="1">Uncharacterized protein</fullName>
    </submittedName>
</protein>
<name>A0ABQ9HNZ9_9NEOP</name>
<evidence type="ECO:0000313" key="2">
    <source>
        <dbReference type="Proteomes" id="UP001159363"/>
    </source>
</evidence>
<reference evidence="1 2" key="1">
    <citation type="submission" date="2023-02" db="EMBL/GenBank/DDBJ databases">
        <title>LHISI_Scaffold_Assembly.</title>
        <authorList>
            <person name="Stuart O.P."/>
            <person name="Cleave R."/>
            <person name="Magrath M.J.L."/>
            <person name="Mikheyev A.S."/>
        </authorList>
    </citation>
    <scope>NUCLEOTIDE SEQUENCE [LARGE SCALE GENOMIC DNA]</scope>
    <source>
        <strain evidence="1">Daus_M_001</strain>
        <tissue evidence="1">Leg muscle</tissue>
    </source>
</reference>
<keyword evidence="2" id="KW-1185">Reference proteome</keyword>
<accession>A0ABQ9HNZ9</accession>